<evidence type="ECO:0000256" key="6">
    <source>
        <dbReference type="ARBA" id="ARBA00023136"/>
    </source>
</evidence>
<comment type="subcellular location">
    <subcellularLocation>
        <location evidence="1">Cell membrane</location>
        <topology evidence="1">Multi-pass membrane protein</topology>
    </subcellularLocation>
</comment>
<evidence type="ECO:0000313" key="11">
    <source>
        <dbReference type="EMBL" id="QDQ27206.1"/>
    </source>
</evidence>
<dbReference type="SUPFAM" id="SSF103473">
    <property type="entry name" value="MFS general substrate transporter"/>
    <property type="match status" value="1"/>
</dbReference>
<dbReference type="GO" id="GO:0005886">
    <property type="term" value="C:plasma membrane"/>
    <property type="evidence" value="ECO:0007669"/>
    <property type="project" value="UniProtKB-SubCell"/>
</dbReference>
<feature type="transmembrane region" description="Helical" evidence="9">
    <location>
        <begin position="262"/>
        <end position="283"/>
    </location>
</feature>
<dbReference type="Proteomes" id="UP000317550">
    <property type="component" value="Chromosome"/>
</dbReference>
<organism evidence="11 12">
    <name type="scientific">Chitinimonas arctica</name>
    <dbReference type="NCBI Taxonomy" id="2594795"/>
    <lineage>
        <taxon>Bacteria</taxon>
        <taxon>Pseudomonadati</taxon>
        <taxon>Pseudomonadota</taxon>
        <taxon>Betaproteobacteria</taxon>
        <taxon>Neisseriales</taxon>
        <taxon>Chitinibacteraceae</taxon>
        <taxon>Chitinimonas</taxon>
    </lineage>
</organism>
<feature type="transmembrane region" description="Helical" evidence="9">
    <location>
        <begin position="56"/>
        <end position="76"/>
    </location>
</feature>
<dbReference type="Pfam" id="PF07690">
    <property type="entry name" value="MFS_1"/>
    <property type="match status" value="1"/>
</dbReference>
<evidence type="ECO:0000256" key="4">
    <source>
        <dbReference type="ARBA" id="ARBA00022692"/>
    </source>
</evidence>
<gene>
    <name evidence="11" type="primary">entS</name>
    <name evidence="11" type="ORF">FNU76_13010</name>
</gene>
<keyword evidence="5 9" id="KW-1133">Transmembrane helix</keyword>
<dbReference type="GO" id="GO:0022857">
    <property type="term" value="F:transmembrane transporter activity"/>
    <property type="evidence" value="ECO:0007669"/>
    <property type="project" value="InterPro"/>
</dbReference>
<name>A0A516SGC1_9NEIS</name>
<evidence type="ECO:0000256" key="8">
    <source>
        <dbReference type="ARBA" id="ARBA00040914"/>
    </source>
</evidence>
<dbReference type="KEGG" id="cari:FNU76_13010"/>
<feature type="transmembrane region" description="Helical" evidence="9">
    <location>
        <begin position="160"/>
        <end position="180"/>
    </location>
</feature>
<feature type="transmembrane region" description="Helical" evidence="9">
    <location>
        <begin position="289"/>
        <end position="309"/>
    </location>
</feature>
<dbReference type="OrthoDB" id="5494559at2"/>
<keyword evidence="6 9" id="KW-0472">Membrane</keyword>
<dbReference type="PROSITE" id="PS50850">
    <property type="entry name" value="MFS"/>
    <property type="match status" value="1"/>
</dbReference>
<reference evidence="12" key="1">
    <citation type="submission" date="2019-07" db="EMBL/GenBank/DDBJ databases">
        <title>Chitinimonas sp. nov., isolated from Ny-Alesund, arctica soil.</title>
        <authorList>
            <person name="Xu Q."/>
            <person name="Peng F."/>
        </authorList>
    </citation>
    <scope>NUCLEOTIDE SEQUENCE [LARGE SCALE GENOMIC DNA]</scope>
    <source>
        <strain evidence="12">R3-44</strain>
    </source>
</reference>
<evidence type="ECO:0000256" key="2">
    <source>
        <dbReference type="ARBA" id="ARBA00022448"/>
    </source>
</evidence>
<dbReference type="PANTHER" id="PTHR23513:SF9">
    <property type="entry name" value="ENTEROBACTIN EXPORTER ENTS"/>
    <property type="match status" value="1"/>
</dbReference>
<evidence type="ECO:0000256" key="5">
    <source>
        <dbReference type="ARBA" id="ARBA00022989"/>
    </source>
</evidence>
<dbReference type="AlphaFoldDB" id="A0A516SGC1"/>
<dbReference type="NCBIfam" id="NF007792">
    <property type="entry name" value="PRK10489.1"/>
    <property type="match status" value="1"/>
</dbReference>
<evidence type="ECO:0000256" key="1">
    <source>
        <dbReference type="ARBA" id="ARBA00004651"/>
    </source>
</evidence>
<dbReference type="EMBL" id="CP041730">
    <property type="protein sequence ID" value="QDQ27206.1"/>
    <property type="molecule type" value="Genomic_DNA"/>
</dbReference>
<keyword evidence="12" id="KW-1185">Reference proteome</keyword>
<feature type="transmembrane region" description="Helical" evidence="9">
    <location>
        <begin position="121"/>
        <end position="139"/>
    </location>
</feature>
<dbReference type="PANTHER" id="PTHR23513">
    <property type="entry name" value="INTEGRAL MEMBRANE EFFLUX PROTEIN-RELATED"/>
    <property type="match status" value="1"/>
</dbReference>
<feature type="transmembrane region" description="Helical" evidence="9">
    <location>
        <begin position="316"/>
        <end position="336"/>
    </location>
</feature>
<keyword evidence="4 9" id="KW-0812">Transmembrane</keyword>
<feature type="transmembrane region" description="Helical" evidence="9">
    <location>
        <begin position="88"/>
        <end position="115"/>
    </location>
</feature>
<dbReference type="InterPro" id="IPR020846">
    <property type="entry name" value="MFS_dom"/>
</dbReference>
<protein>
    <recommendedName>
        <fullName evidence="8">Multidrug efflux pump Tap</fullName>
    </recommendedName>
</protein>
<proteinExistence type="inferred from homology"/>
<dbReference type="Gene3D" id="1.20.1250.20">
    <property type="entry name" value="MFS general substrate transporter like domains"/>
    <property type="match status" value="1"/>
</dbReference>
<feature type="domain" description="Major facilitator superfamily (MFS) profile" evidence="10">
    <location>
        <begin position="18"/>
        <end position="404"/>
    </location>
</feature>
<dbReference type="InterPro" id="IPR011701">
    <property type="entry name" value="MFS"/>
</dbReference>
<evidence type="ECO:0000313" key="12">
    <source>
        <dbReference type="Proteomes" id="UP000317550"/>
    </source>
</evidence>
<sequence>MPKPSLLLDFSLLKQNPHFRAVFVARMMSVFALGIMLVAVPVQIHALTGSSLQVGAAMALDGVGMFIGLMCGGVLADRFDRRKLILLARGLCGVGFLVLALNSFVAAPSVAALYLVSLWDGFFGAMGITALMAATPGLVGRENLPAAGALSMLTVRFGAVLAPAAGGLIIVGAGVSWNYLLAGVGTLATLIPLTRLPSLKPEGYEPEHPLRALQDGFRFLWQNKVVGAVVMVGTLQALLSAVRVLFPALAEQGYDGGAAEVGLMYSAVPLGAMVGAFTSGWVGGLRRPGLVMLGCVLASSLGVVALGAIHYLAAGLLLLVLLGYLGSIASLLQFTLVQDHTPDRLLGRVNSLWNAQDVVGDAAGALGMGALARFFAPLLALCLFGGAATAVAVMMCGGFASLRRLNGRSGGEDGQAGELAEQG</sequence>
<feature type="transmembrane region" description="Helical" evidence="9">
    <location>
        <begin position="225"/>
        <end position="250"/>
    </location>
</feature>
<feature type="transmembrane region" description="Helical" evidence="9">
    <location>
        <begin position="21"/>
        <end position="44"/>
    </location>
</feature>
<keyword evidence="2" id="KW-0813">Transport</keyword>
<evidence type="ECO:0000256" key="3">
    <source>
        <dbReference type="ARBA" id="ARBA00022475"/>
    </source>
</evidence>
<evidence type="ECO:0000256" key="7">
    <source>
        <dbReference type="ARBA" id="ARBA00038075"/>
    </source>
</evidence>
<comment type="similarity">
    <text evidence="7">Belongs to the major facilitator superfamily. Drug:H(+) antiporter-3 (DHA3) (TC 2.A.1.21) family.</text>
</comment>
<feature type="transmembrane region" description="Helical" evidence="9">
    <location>
        <begin position="374"/>
        <end position="400"/>
    </location>
</feature>
<dbReference type="InterPro" id="IPR036259">
    <property type="entry name" value="MFS_trans_sf"/>
</dbReference>
<evidence type="ECO:0000259" key="10">
    <source>
        <dbReference type="PROSITE" id="PS50850"/>
    </source>
</evidence>
<evidence type="ECO:0000256" key="9">
    <source>
        <dbReference type="SAM" id="Phobius"/>
    </source>
</evidence>
<keyword evidence="3" id="KW-1003">Cell membrane</keyword>
<dbReference type="CDD" id="cd06173">
    <property type="entry name" value="MFS_MefA_like"/>
    <property type="match status" value="1"/>
</dbReference>
<dbReference type="RefSeq" id="WP_144278599.1">
    <property type="nucleotide sequence ID" value="NZ_CP041730.1"/>
</dbReference>
<accession>A0A516SGC1</accession>